<sequence length="867" mass="98553">MTSMKNNSQLTASKATSSKFSTEVEGILGVTFGSFGAVTRSKTAMLGQQTLQVLSASTPIFRSATPKRSSSSTNALEGGSSVAEKIKKTLALLEQSGSTNSITRENYDSTNESSPHASCNEQLANQTKLVEGLTKHVQHQESQIDKLMDRMKGILYGETSHAPGKGVEGMIPLDRLKEFIKGTIKDKYEVSTKSSHMYAKPYTARIENFKMPAGYQPPKFQQFEGKGNTKQHVAHFVETCNNARTYGDHLVKQFVRSLKENAFDWLSEASAIEMCIQGMHWELLYILQGIKPKSFEDLATCTHDMELSMSSAGKDMTFVHDPRKGRDKKEPKKWSKFVPRNDNKESMNVNVSPAKFTTNEGMKQNVRTTFQARSDQKSILREMQGKKYPFLDSDVSEIFDELLELKFIDLPEMKRPDEAGKADDPNYCKYHRLHEEESLEQEVVIDGDECWILVTRRRLNKSRLRKESSEQLIRWNMVKKLEKHCNTPVNPQTIGQTTGSGSDPQIPTSSRKRRLTSTDRRSSHGPSIPFISDSRQQLSQGCLECKRRKRSRTLVQKRSKVPSVPALKSKDFSVEFITSIQSQHDINLVIAFILAMFSISSMLSTSDPVIISSESEIVTFRRQPSELEHANDKRVVLQTLKERQLFAKFSKCEFWLQSVAFLGHIVSSDGIQVDSQKIEAVKQWSRPTSPIDIRSFLGLAGYYRRKKVKFQWSNDCEKSFAELKTRLTTTPVLSLPEGSNDYVIYFDSSRVGLSCLLMQQGKVIAYASRQLKVHEKNYPTHDLELVSVVFALKIWRHYLYGVHVDVFTDHKSLQYVFTQKELNLLQRRWLEFLKEYDMSVHYHPGKATIVADALSRLSMGSVAHVEE</sequence>
<organism evidence="9 10">
    <name type="scientific">Solanum tuberosum</name>
    <name type="common">Potato</name>
    <dbReference type="NCBI Taxonomy" id="4113"/>
    <lineage>
        <taxon>Eukaryota</taxon>
        <taxon>Viridiplantae</taxon>
        <taxon>Streptophyta</taxon>
        <taxon>Embryophyta</taxon>
        <taxon>Tracheophyta</taxon>
        <taxon>Spermatophyta</taxon>
        <taxon>Magnoliopsida</taxon>
        <taxon>eudicotyledons</taxon>
        <taxon>Gunneridae</taxon>
        <taxon>Pentapetalae</taxon>
        <taxon>asterids</taxon>
        <taxon>lamiids</taxon>
        <taxon>Solanales</taxon>
        <taxon>Solanaceae</taxon>
        <taxon>Solanoideae</taxon>
        <taxon>Solaneae</taxon>
        <taxon>Solanum</taxon>
    </lineage>
</organism>
<evidence type="ECO:0000256" key="1">
    <source>
        <dbReference type="ARBA" id="ARBA00022679"/>
    </source>
</evidence>
<keyword evidence="4" id="KW-0255">Endonuclease</keyword>
<accession>A0ABQ7V1P5</accession>
<evidence type="ECO:0000256" key="2">
    <source>
        <dbReference type="ARBA" id="ARBA00022695"/>
    </source>
</evidence>
<protein>
    <recommendedName>
        <fullName evidence="8">Reverse transcriptase RNase H-like domain-containing protein</fullName>
    </recommendedName>
</protein>
<keyword evidence="3" id="KW-0540">Nuclease</keyword>
<keyword evidence="5" id="KW-0378">Hydrolase</keyword>
<gene>
    <name evidence="9" type="ORF">KY290_021493</name>
</gene>
<feature type="compositionally biased region" description="Basic and acidic residues" evidence="7">
    <location>
        <begin position="317"/>
        <end position="342"/>
    </location>
</feature>
<keyword evidence="10" id="KW-1185">Reference proteome</keyword>
<proteinExistence type="predicted"/>
<reference evidence="9 10" key="1">
    <citation type="journal article" date="2021" name="bioRxiv">
        <title>Chromosome-scale and haplotype-resolved genome assembly of a tetraploid potato cultivar.</title>
        <authorList>
            <person name="Sun H."/>
            <person name="Jiao W.-B."/>
            <person name="Krause K."/>
            <person name="Campoy J.A."/>
            <person name="Goel M."/>
            <person name="Folz-Donahue K."/>
            <person name="Kukat C."/>
            <person name="Huettel B."/>
            <person name="Schneeberger K."/>
        </authorList>
    </citation>
    <scope>NUCLEOTIDE SEQUENCE [LARGE SCALE GENOMIC DNA]</scope>
    <source>
        <strain evidence="9">SolTubOtavaFocal</strain>
        <tissue evidence="9">Leaves</tissue>
    </source>
</reference>
<feature type="compositionally biased region" description="Polar residues" evidence="7">
    <location>
        <begin position="487"/>
        <end position="509"/>
    </location>
</feature>
<evidence type="ECO:0000256" key="7">
    <source>
        <dbReference type="SAM" id="MobiDB-lite"/>
    </source>
</evidence>
<name>A0ABQ7V1P5_SOLTU</name>
<keyword evidence="6" id="KW-0695">RNA-directed DNA polymerase</keyword>
<keyword evidence="1" id="KW-0808">Transferase</keyword>
<evidence type="ECO:0000256" key="6">
    <source>
        <dbReference type="ARBA" id="ARBA00022918"/>
    </source>
</evidence>
<dbReference type="CDD" id="cd09274">
    <property type="entry name" value="RNase_HI_RT_Ty3"/>
    <property type="match status" value="1"/>
</dbReference>
<dbReference type="InterPro" id="IPR041373">
    <property type="entry name" value="RT_RNaseH"/>
</dbReference>
<evidence type="ECO:0000313" key="9">
    <source>
        <dbReference type="EMBL" id="KAH0758000.1"/>
    </source>
</evidence>
<dbReference type="InterPro" id="IPR043128">
    <property type="entry name" value="Rev_trsase/Diguanyl_cyclase"/>
</dbReference>
<feature type="region of interest" description="Disordered" evidence="7">
    <location>
        <begin position="316"/>
        <end position="342"/>
    </location>
</feature>
<keyword evidence="2" id="KW-0548">Nucleotidyltransferase</keyword>
<evidence type="ECO:0000313" key="10">
    <source>
        <dbReference type="Proteomes" id="UP000826656"/>
    </source>
</evidence>
<dbReference type="Gene3D" id="3.30.70.270">
    <property type="match status" value="3"/>
</dbReference>
<evidence type="ECO:0000259" key="8">
    <source>
        <dbReference type="Pfam" id="PF17917"/>
    </source>
</evidence>
<evidence type="ECO:0000256" key="3">
    <source>
        <dbReference type="ARBA" id="ARBA00022722"/>
    </source>
</evidence>
<dbReference type="InterPro" id="IPR043502">
    <property type="entry name" value="DNA/RNA_pol_sf"/>
</dbReference>
<dbReference type="Proteomes" id="UP000826656">
    <property type="component" value="Unassembled WGS sequence"/>
</dbReference>
<comment type="caution">
    <text evidence="9">The sequence shown here is derived from an EMBL/GenBank/DDBJ whole genome shotgun (WGS) entry which is preliminary data.</text>
</comment>
<dbReference type="SUPFAM" id="SSF56672">
    <property type="entry name" value="DNA/RNA polymerases"/>
    <property type="match status" value="1"/>
</dbReference>
<evidence type="ECO:0000256" key="5">
    <source>
        <dbReference type="ARBA" id="ARBA00022801"/>
    </source>
</evidence>
<dbReference type="Pfam" id="PF17917">
    <property type="entry name" value="RT_RNaseH"/>
    <property type="match status" value="1"/>
</dbReference>
<feature type="region of interest" description="Disordered" evidence="7">
    <location>
        <begin position="486"/>
        <end position="532"/>
    </location>
</feature>
<dbReference type="PANTHER" id="PTHR33437">
    <property type="entry name" value="OS06G0361200 PROTEIN"/>
    <property type="match status" value="1"/>
</dbReference>
<dbReference type="PANTHER" id="PTHR33437:SF4">
    <property type="entry name" value="RETROTRANSPOSON GAG PROTEIN"/>
    <property type="match status" value="1"/>
</dbReference>
<feature type="domain" description="Reverse transcriptase RNase H-like" evidence="8">
    <location>
        <begin position="740"/>
        <end position="836"/>
    </location>
</feature>
<dbReference type="EMBL" id="JAIVGD010000015">
    <property type="protein sequence ID" value="KAH0758000.1"/>
    <property type="molecule type" value="Genomic_DNA"/>
</dbReference>
<evidence type="ECO:0000256" key="4">
    <source>
        <dbReference type="ARBA" id="ARBA00022759"/>
    </source>
</evidence>
<feature type="region of interest" description="Disordered" evidence="7">
    <location>
        <begin position="97"/>
        <end position="119"/>
    </location>
</feature>